<evidence type="ECO:0000313" key="2">
    <source>
        <dbReference type="EMBL" id="MDA0183878.1"/>
    </source>
</evidence>
<feature type="domain" description="SnoaL-like" evidence="1">
    <location>
        <begin position="3"/>
        <end position="119"/>
    </location>
</feature>
<name>A0A9X3NCE3_9ACTN</name>
<dbReference type="InterPro" id="IPR037401">
    <property type="entry name" value="SnoaL-like"/>
</dbReference>
<gene>
    <name evidence="2" type="ORF">OJ997_26465</name>
</gene>
<keyword evidence="3" id="KW-1185">Reference proteome</keyword>
<protein>
    <submittedName>
        <fullName evidence="2">Nuclear transport factor 2 family protein</fullName>
    </submittedName>
</protein>
<organism evidence="2 3">
    <name type="scientific">Solirubrobacter phytolaccae</name>
    <dbReference type="NCBI Taxonomy" id="1404360"/>
    <lineage>
        <taxon>Bacteria</taxon>
        <taxon>Bacillati</taxon>
        <taxon>Actinomycetota</taxon>
        <taxon>Thermoleophilia</taxon>
        <taxon>Solirubrobacterales</taxon>
        <taxon>Solirubrobacteraceae</taxon>
        <taxon>Solirubrobacter</taxon>
    </lineage>
</organism>
<evidence type="ECO:0000259" key="1">
    <source>
        <dbReference type="Pfam" id="PF13577"/>
    </source>
</evidence>
<dbReference type="InterPro" id="IPR032710">
    <property type="entry name" value="NTF2-like_dom_sf"/>
</dbReference>
<dbReference type="Gene3D" id="3.10.450.50">
    <property type="match status" value="1"/>
</dbReference>
<dbReference type="CDD" id="cd00531">
    <property type="entry name" value="NTF2_like"/>
    <property type="match status" value="1"/>
</dbReference>
<dbReference type="RefSeq" id="WP_270028292.1">
    <property type="nucleotide sequence ID" value="NZ_JAPDDP010000063.1"/>
</dbReference>
<dbReference type="EMBL" id="JAPDDP010000063">
    <property type="protein sequence ID" value="MDA0183878.1"/>
    <property type="molecule type" value="Genomic_DNA"/>
</dbReference>
<sequence length="128" mass="14465">MTNDRVAVATVITRLYRLLDEQRFDELGSVYADDAVLEFPRGEMRGLAAITAKARERAQQYPRMQHLNTDVEIELDGDAARVRSNHLAFHVEESGARFDAGLVHHFEAARTPNGWRLTRGTGNLIWSS</sequence>
<evidence type="ECO:0000313" key="3">
    <source>
        <dbReference type="Proteomes" id="UP001147653"/>
    </source>
</evidence>
<dbReference type="SUPFAM" id="SSF54427">
    <property type="entry name" value="NTF2-like"/>
    <property type="match status" value="1"/>
</dbReference>
<comment type="caution">
    <text evidence="2">The sequence shown here is derived from an EMBL/GenBank/DDBJ whole genome shotgun (WGS) entry which is preliminary data.</text>
</comment>
<dbReference type="Pfam" id="PF13577">
    <property type="entry name" value="SnoaL_4"/>
    <property type="match status" value="1"/>
</dbReference>
<accession>A0A9X3NCE3</accession>
<dbReference type="AlphaFoldDB" id="A0A9X3NCE3"/>
<reference evidence="2" key="1">
    <citation type="submission" date="2022-10" db="EMBL/GenBank/DDBJ databases">
        <title>The WGS of Solirubrobacter phytolaccae KCTC 29190.</title>
        <authorList>
            <person name="Jiang Z."/>
        </authorList>
    </citation>
    <scope>NUCLEOTIDE SEQUENCE</scope>
    <source>
        <strain evidence="2">KCTC 29190</strain>
    </source>
</reference>
<proteinExistence type="predicted"/>
<dbReference type="Proteomes" id="UP001147653">
    <property type="component" value="Unassembled WGS sequence"/>
</dbReference>